<evidence type="ECO:0000256" key="1">
    <source>
        <dbReference type="PROSITE-ProRule" id="PRU00339"/>
    </source>
</evidence>
<gene>
    <name evidence="4" type="ORF">P0Y56_06935</name>
</gene>
<evidence type="ECO:0000256" key="2">
    <source>
        <dbReference type="SAM" id="MobiDB-lite"/>
    </source>
</evidence>
<dbReference type="SUPFAM" id="SSF48452">
    <property type="entry name" value="TPR-like"/>
    <property type="match status" value="1"/>
</dbReference>
<dbReference type="PROSITE" id="PS51724">
    <property type="entry name" value="SPOR"/>
    <property type="match status" value="1"/>
</dbReference>
<proteinExistence type="predicted"/>
<dbReference type="GO" id="GO:0042834">
    <property type="term" value="F:peptidoglycan binding"/>
    <property type="evidence" value="ECO:0007669"/>
    <property type="project" value="InterPro"/>
</dbReference>
<feature type="repeat" description="TPR" evidence="1">
    <location>
        <begin position="116"/>
        <end position="149"/>
    </location>
</feature>
<feature type="region of interest" description="Disordered" evidence="2">
    <location>
        <begin position="389"/>
        <end position="429"/>
    </location>
</feature>
<dbReference type="PROSITE" id="PS50005">
    <property type="entry name" value="TPR"/>
    <property type="match status" value="1"/>
</dbReference>
<dbReference type="InterPro" id="IPR011990">
    <property type="entry name" value="TPR-like_helical_dom_sf"/>
</dbReference>
<protein>
    <submittedName>
        <fullName evidence="4">SPOR domain-containing protein</fullName>
    </submittedName>
</protein>
<dbReference type="InterPro" id="IPR036680">
    <property type="entry name" value="SPOR-like_sf"/>
</dbReference>
<dbReference type="Proteomes" id="UP001218362">
    <property type="component" value="Chromosome"/>
</dbReference>
<evidence type="ECO:0000313" key="4">
    <source>
        <dbReference type="EMBL" id="WEK48024.1"/>
    </source>
</evidence>
<dbReference type="KEGG" id="acob:P0Y56_06935"/>
<sequence length="520" mass="53848">MPVAAQAAGAALSPDVPASRPVVQPLPPQAATELADALRKLGTNGRDGDALLKAGWASLALDNVDAAIGFFSRAEAVPTSAAEAKAGLGAVLVERKRPVDAIRYFTDAEAAGARLGVHAAQRGLAYDLVGDNAKAQQYYREALAVRPDDEIIRWLALSQAIGGDRNGSETTLLPLLQHSDLAAYRTRAFALAALGKTEEAVSIANAVMPSALASRIAPYLRYMPKLTRAQQAAAGIFGHFPEADAIGKDDPRIVEYASGVRPTALASAPLDARLTPTGAPLGDKKPAAPPPGAVVSLAKADAQPQASFSLPPSGSPLAPAPRPTPAPALAPTPAPAPTPVPTPPVPTPAPPPAAKPVERERVADAFADFGVRKAAAAAPAAGAVDITKIAPARDEPKKPEAGEAKDAKDAKAGKTAKDAKKEAKAKKPVNPSRIWVQVASGRDRDALGFDWRRFTREEGKLFSGRKGYVAKWGRSNRLLTGPFASEKEAGAFVTKLKKGGTTAFTFTSDEGEAVDPVPGA</sequence>
<reference evidence="4" key="1">
    <citation type="submission" date="2023-03" db="EMBL/GenBank/DDBJ databases">
        <title>Andean soil-derived lignocellulolytic bacterial consortium as a source of novel taxa and putative plastic-active enzymes.</title>
        <authorList>
            <person name="Diaz-Garcia L."/>
            <person name="Chuvochina M."/>
            <person name="Feuerriegel G."/>
            <person name="Bunk B."/>
            <person name="Sproer C."/>
            <person name="Streit W.R."/>
            <person name="Rodriguez L.M."/>
            <person name="Overmann J."/>
            <person name="Jimenez D.J."/>
        </authorList>
    </citation>
    <scope>NUCLEOTIDE SEQUENCE</scope>
    <source>
        <strain evidence="4">MAG 26</strain>
    </source>
</reference>
<dbReference type="Gene3D" id="1.25.40.10">
    <property type="entry name" value="Tetratricopeptide repeat domain"/>
    <property type="match status" value="1"/>
</dbReference>
<dbReference type="InterPro" id="IPR007730">
    <property type="entry name" value="SPOR-like_dom"/>
</dbReference>
<name>A0AAJ6BP28_9SPHN</name>
<feature type="region of interest" description="Disordered" evidence="2">
    <location>
        <begin position="268"/>
        <end position="355"/>
    </location>
</feature>
<dbReference type="Pfam" id="PF05036">
    <property type="entry name" value="SPOR"/>
    <property type="match status" value="1"/>
</dbReference>
<evidence type="ECO:0000313" key="5">
    <source>
        <dbReference type="Proteomes" id="UP001218362"/>
    </source>
</evidence>
<feature type="domain" description="SPOR" evidence="3">
    <location>
        <begin position="428"/>
        <end position="510"/>
    </location>
</feature>
<dbReference type="EMBL" id="CP119316">
    <property type="protein sequence ID" value="WEK48024.1"/>
    <property type="molecule type" value="Genomic_DNA"/>
</dbReference>
<feature type="compositionally biased region" description="Low complexity" evidence="2">
    <location>
        <begin position="306"/>
        <end position="317"/>
    </location>
</feature>
<keyword evidence="1" id="KW-0802">TPR repeat</keyword>
<dbReference type="SMART" id="SM00028">
    <property type="entry name" value="TPR"/>
    <property type="match status" value="3"/>
</dbReference>
<organism evidence="4 5">
    <name type="scientific">Candidatus Andeanibacterium colombiense</name>
    <dbReference type="NCBI Taxonomy" id="3121345"/>
    <lineage>
        <taxon>Bacteria</taxon>
        <taxon>Pseudomonadati</taxon>
        <taxon>Pseudomonadota</taxon>
        <taxon>Alphaproteobacteria</taxon>
        <taxon>Sphingomonadales</taxon>
        <taxon>Sphingomonadaceae</taxon>
        <taxon>Candidatus Andeanibacterium</taxon>
    </lineage>
</organism>
<accession>A0AAJ6BP28</accession>
<evidence type="ECO:0000259" key="3">
    <source>
        <dbReference type="PROSITE" id="PS51724"/>
    </source>
</evidence>
<feature type="compositionally biased region" description="Pro residues" evidence="2">
    <location>
        <begin position="318"/>
        <end position="354"/>
    </location>
</feature>
<feature type="compositionally biased region" description="Basic and acidic residues" evidence="2">
    <location>
        <begin position="391"/>
        <end position="422"/>
    </location>
</feature>
<dbReference type="SUPFAM" id="SSF110997">
    <property type="entry name" value="Sporulation related repeat"/>
    <property type="match status" value="1"/>
</dbReference>
<dbReference type="AlphaFoldDB" id="A0AAJ6BP28"/>
<dbReference type="InterPro" id="IPR019734">
    <property type="entry name" value="TPR_rpt"/>
</dbReference>